<evidence type="ECO:0000259" key="4">
    <source>
        <dbReference type="Pfam" id="PF03816"/>
    </source>
</evidence>
<dbReference type="PANTHER" id="PTHR33392:SF6">
    <property type="entry name" value="POLYISOPRENYL-TEICHOIC ACID--PEPTIDOGLYCAN TEICHOIC ACID TRANSFERASE TAGU"/>
    <property type="match status" value="1"/>
</dbReference>
<keyword evidence="3" id="KW-1133">Transmembrane helix</keyword>
<name>A0A0W1KKC9_9ACTO</name>
<sequence>MNTSRAGRYDRHMISAPAKRGPSHRSLAGSAVPVLRWVLVVLLAFLLTVGSAAAFLYQNLQGNLKVQEVGHYFEPNERPTPQEPADESAGRPLNILILGSDVREGASDVDGAGAAGYITGMRSDTAMLMHISADRQRVDVVSIPRDTLVTIPSCILKDGSRSYEQYDAMFNSAFSIGGQSGDVAGAAACTIRTLEEMSDVYIDGFVVIDFASFQDIVNTLGGVNVCLSEPAEDQAAGLHLEAGCQVLDGEQALALARARKSLGDGSDISRIGRQQQMVEAIISKALSLNIVSDLPTLYGVLSDVTENIDVSPSLGSITYLGGLAYSLRGLSLDNVNFVTMPFYPEGNRVRPAAAAAAVWEALRNDQPLPEVTNDANTDSPILKGTEDEINAFQQAIGGGLRLED</sequence>
<evidence type="ECO:0000256" key="3">
    <source>
        <dbReference type="SAM" id="Phobius"/>
    </source>
</evidence>
<feature type="transmembrane region" description="Helical" evidence="3">
    <location>
        <begin position="34"/>
        <end position="57"/>
    </location>
</feature>
<evidence type="ECO:0000256" key="2">
    <source>
        <dbReference type="SAM" id="MobiDB-lite"/>
    </source>
</evidence>
<keyword evidence="3" id="KW-0472">Membrane</keyword>
<dbReference type="PANTHER" id="PTHR33392">
    <property type="entry name" value="POLYISOPRENYL-TEICHOIC ACID--PEPTIDOGLYCAN TEICHOIC ACID TRANSFERASE TAGU"/>
    <property type="match status" value="1"/>
</dbReference>
<evidence type="ECO:0000256" key="1">
    <source>
        <dbReference type="ARBA" id="ARBA00006068"/>
    </source>
</evidence>
<dbReference type="AlphaFoldDB" id="A0A0W1KKC9"/>
<dbReference type="InterPro" id="IPR050922">
    <property type="entry name" value="LytR/CpsA/Psr_CW_biosynth"/>
</dbReference>
<dbReference type="NCBIfam" id="TIGR00350">
    <property type="entry name" value="lytR_cpsA_psr"/>
    <property type="match status" value="1"/>
</dbReference>
<dbReference type="Proteomes" id="UP000054404">
    <property type="component" value="Unassembled WGS sequence"/>
</dbReference>
<feature type="region of interest" description="Disordered" evidence="2">
    <location>
        <begin position="1"/>
        <end position="22"/>
    </location>
</feature>
<proteinExistence type="inferred from homology"/>
<evidence type="ECO:0000313" key="5">
    <source>
        <dbReference type="EMBL" id="KTF04119.1"/>
    </source>
</evidence>
<comment type="caution">
    <text evidence="5">The sequence shown here is derived from an EMBL/GenBank/DDBJ whole genome shotgun (WGS) entry which is preliminary data.</text>
</comment>
<keyword evidence="3" id="KW-0812">Transmembrane</keyword>
<dbReference type="STRING" id="59561.AQZ59_01095"/>
<dbReference type="PATRIC" id="fig|59561.3.peg.1085"/>
<dbReference type="InterPro" id="IPR004474">
    <property type="entry name" value="LytR_CpsA_psr"/>
</dbReference>
<evidence type="ECO:0000313" key="6">
    <source>
        <dbReference type="Proteomes" id="UP000054404"/>
    </source>
</evidence>
<protein>
    <submittedName>
        <fullName evidence="5">Putative transcriptional regulator YwtF</fullName>
    </submittedName>
</protein>
<accession>A0A0W1KKC9</accession>
<dbReference type="Pfam" id="PF03816">
    <property type="entry name" value="LytR_cpsA_psr"/>
    <property type="match status" value="1"/>
</dbReference>
<dbReference type="EMBL" id="LNIZ01000004">
    <property type="protein sequence ID" value="KTF04119.1"/>
    <property type="molecule type" value="Genomic_DNA"/>
</dbReference>
<dbReference type="Gene3D" id="3.40.630.190">
    <property type="entry name" value="LCP protein"/>
    <property type="match status" value="1"/>
</dbReference>
<feature type="domain" description="Cell envelope-related transcriptional attenuator" evidence="4">
    <location>
        <begin position="122"/>
        <end position="286"/>
    </location>
</feature>
<gene>
    <name evidence="5" type="primary">ywtF</name>
    <name evidence="5" type="ORF">AQZ59_01095</name>
</gene>
<comment type="similarity">
    <text evidence="1">Belongs to the LytR/CpsA/Psr (LCP) family.</text>
</comment>
<reference evidence="5 6" key="1">
    <citation type="submission" date="2015-11" db="EMBL/GenBank/DDBJ databases">
        <title>Draft Genome Sequence of the Type Strain Trueperella bernardiae LCDC 89-0504T, Isolated from Blood Culture.</title>
        <authorList>
            <person name="Bernier A.-M."/>
            <person name="Bernard K."/>
        </authorList>
    </citation>
    <scope>NUCLEOTIDE SEQUENCE [LARGE SCALE GENOMIC DNA]</scope>
    <source>
        <strain evidence="5 6">LCDC 89-0504</strain>
    </source>
</reference>
<organism evidence="5 6">
    <name type="scientific">Trueperella bernardiae</name>
    <dbReference type="NCBI Taxonomy" id="59561"/>
    <lineage>
        <taxon>Bacteria</taxon>
        <taxon>Bacillati</taxon>
        <taxon>Actinomycetota</taxon>
        <taxon>Actinomycetes</taxon>
        <taxon>Actinomycetales</taxon>
        <taxon>Actinomycetaceae</taxon>
        <taxon>Trueperella</taxon>
    </lineage>
</organism>
<keyword evidence="6" id="KW-1185">Reference proteome</keyword>